<sequence>MRFSIFQVEERIHDEHDGSNDESYNVEKTTPPPESPPLSLYLESLLPPTSTTTNQQSSDRQDRLLVHEDESQSELITTERSPLRTPMKRMRPYINDPVSTKKPCAESHQRNFSDTVVSQSDGESKSSTDVLSNDDTTTTQEQPISHGTGVDKGTQAIIDNVSFVDCYALALEFEAAAKEKFAKAEEYKVLASAYQAKAQKCRAKASMFEAEGLILKAKAMKERASVKEKEKNPSHTPLLKKKHFRL</sequence>
<evidence type="ECO:0000256" key="1">
    <source>
        <dbReference type="SAM" id="MobiDB-lite"/>
    </source>
</evidence>
<evidence type="ECO:0000313" key="2">
    <source>
        <dbReference type="EMBL" id="KAI9253954.1"/>
    </source>
</evidence>
<feature type="compositionally biased region" description="Basic and acidic residues" evidence="1">
    <location>
        <begin position="224"/>
        <end position="233"/>
    </location>
</feature>
<dbReference type="Proteomes" id="UP001209540">
    <property type="component" value="Unassembled WGS sequence"/>
</dbReference>
<feature type="compositionally biased region" description="Polar residues" evidence="1">
    <location>
        <begin position="112"/>
        <end position="145"/>
    </location>
</feature>
<reference evidence="2" key="1">
    <citation type="journal article" date="2022" name="IScience">
        <title>Evolution of zygomycete secretomes and the origins of terrestrial fungal ecologies.</title>
        <authorList>
            <person name="Chang Y."/>
            <person name="Wang Y."/>
            <person name="Mondo S."/>
            <person name="Ahrendt S."/>
            <person name="Andreopoulos W."/>
            <person name="Barry K."/>
            <person name="Beard J."/>
            <person name="Benny G.L."/>
            <person name="Blankenship S."/>
            <person name="Bonito G."/>
            <person name="Cuomo C."/>
            <person name="Desiro A."/>
            <person name="Gervers K.A."/>
            <person name="Hundley H."/>
            <person name="Kuo A."/>
            <person name="LaButti K."/>
            <person name="Lang B.F."/>
            <person name="Lipzen A."/>
            <person name="O'Donnell K."/>
            <person name="Pangilinan J."/>
            <person name="Reynolds N."/>
            <person name="Sandor L."/>
            <person name="Smith M.E."/>
            <person name="Tsang A."/>
            <person name="Grigoriev I.V."/>
            <person name="Stajich J.E."/>
            <person name="Spatafora J.W."/>
        </authorList>
    </citation>
    <scope>NUCLEOTIDE SEQUENCE</scope>
    <source>
        <strain evidence="2">RSA 2281</strain>
    </source>
</reference>
<organism evidence="2 3">
    <name type="scientific">Phascolomyces articulosus</name>
    <dbReference type="NCBI Taxonomy" id="60185"/>
    <lineage>
        <taxon>Eukaryota</taxon>
        <taxon>Fungi</taxon>
        <taxon>Fungi incertae sedis</taxon>
        <taxon>Mucoromycota</taxon>
        <taxon>Mucoromycotina</taxon>
        <taxon>Mucoromycetes</taxon>
        <taxon>Mucorales</taxon>
        <taxon>Lichtheimiaceae</taxon>
        <taxon>Phascolomyces</taxon>
    </lineage>
</organism>
<feature type="compositionally biased region" description="Basic and acidic residues" evidence="1">
    <location>
        <begin position="8"/>
        <end position="19"/>
    </location>
</feature>
<name>A0AAD5PB65_9FUNG</name>
<feature type="region of interest" description="Disordered" evidence="1">
    <location>
        <begin position="224"/>
        <end position="246"/>
    </location>
</feature>
<accession>A0AAD5PB65</accession>
<dbReference type="AlphaFoldDB" id="A0AAD5PB65"/>
<comment type="caution">
    <text evidence="2">The sequence shown here is derived from an EMBL/GenBank/DDBJ whole genome shotgun (WGS) entry which is preliminary data.</text>
</comment>
<evidence type="ECO:0000313" key="3">
    <source>
        <dbReference type="Proteomes" id="UP001209540"/>
    </source>
</evidence>
<feature type="region of interest" description="Disordered" evidence="1">
    <location>
        <begin position="1"/>
        <end position="151"/>
    </location>
</feature>
<feature type="compositionally biased region" description="Basic and acidic residues" evidence="1">
    <location>
        <begin position="59"/>
        <end position="70"/>
    </location>
</feature>
<gene>
    <name evidence="2" type="ORF">BDA99DRAFT_519438</name>
</gene>
<keyword evidence="3" id="KW-1185">Reference proteome</keyword>
<protein>
    <submittedName>
        <fullName evidence="2">Uncharacterized protein</fullName>
    </submittedName>
</protein>
<proteinExistence type="predicted"/>
<reference evidence="2" key="2">
    <citation type="submission" date="2023-02" db="EMBL/GenBank/DDBJ databases">
        <authorList>
            <consortium name="DOE Joint Genome Institute"/>
            <person name="Mondo S.J."/>
            <person name="Chang Y."/>
            <person name="Wang Y."/>
            <person name="Ahrendt S."/>
            <person name="Andreopoulos W."/>
            <person name="Barry K."/>
            <person name="Beard J."/>
            <person name="Benny G.L."/>
            <person name="Blankenship S."/>
            <person name="Bonito G."/>
            <person name="Cuomo C."/>
            <person name="Desiro A."/>
            <person name="Gervers K.A."/>
            <person name="Hundley H."/>
            <person name="Kuo A."/>
            <person name="LaButti K."/>
            <person name="Lang B.F."/>
            <person name="Lipzen A."/>
            <person name="O'Donnell K."/>
            <person name="Pangilinan J."/>
            <person name="Reynolds N."/>
            <person name="Sandor L."/>
            <person name="Smith M.W."/>
            <person name="Tsang A."/>
            <person name="Grigoriev I.V."/>
            <person name="Stajich J.E."/>
            <person name="Spatafora J.W."/>
        </authorList>
    </citation>
    <scope>NUCLEOTIDE SEQUENCE</scope>
    <source>
        <strain evidence="2">RSA 2281</strain>
    </source>
</reference>
<feature type="compositionally biased region" description="Low complexity" evidence="1">
    <location>
        <begin position="37"/>
        <end position="53"/>
    </location>
</feature>
<dbReference type="EMBL" id="JAIXMP010000025">
    <property type="protein sequence ID" value="KAI9253954.1"/>
    <property type="molecule type" value="Genomic_DNA"/>
</dbReference>